<sequence>MGFHNHMSPINETAEHFTTVAADAGLGHAHIQIHLSNFEDEPECLLAKTCIVRFGVCWISEGTVSK</sequence>
<name>A0A9Q0YEN5_HOLLE</name>
<dbReference type="Proteomes" id="UP001152320">
    <property type="component" value="Chromosome 21"/>
</dbReference>
<protein>
    <submittedName>
        <fullName evidence="1">Uncharacterized protein</fullName>
    </submittedName>
</protein>
<comment type="caution">
    <text evidence="1">The sequence shown here is derived from an EMBL/GenBank/DDBJ whole genome shotgun (WGS) entry which is preliminary data.</text>
</comment>
<evidence type="ECO:0000313" key="2">
    <source>
        <dbReference type="Proteomes" id="UP001152320"/>
    </source>
</evidence>
<evidence type="ECO:0000313" key="1">
    <source>
        <dbReference type="EMBL" id="KAJ8021343.1"/>
    </source>
</evidence>
<dbReference type="EMBL" id="JAIZAY010000021">
    <property type="protein sequence ID" value="KAJ8021343.1"/>
    <property type="molecule type" value="Genomic_DNA"/>
</dbReference>
<reference evidence="1" key="1">
    <citation type="submission" date="2021-10" db="EMBL/GenBank/DDBJ databases">
        <title>Tropical sea cucumber genome reveals ecological adaptation and Cuvierian tubules defense mechanism.</title>
        <authorList>
            <person name="Chen T."/>
        </authorList>
    </citation>
    <scope>NUCLEOTIDE SEQUENCE</scope>
    <source>
        <strain evidence="1">Nanhai2018</strain>
        <tissue evidence="1">Muscle</tissue>
    </source>
</reference>
<dbReference type="AlphaFoldDB" id="A0A9Q0YEN5"/>
<organism evidence="1 2">
    <name type="scientific">Holothuria leucospilota</name>
    <name type="common">Black long sea cucumber</name>
    <name type="synonym">Mertensiothuria leucospilota</name>
    <dbReference type="NCBI Taxonomy" id="206669"/>
    <lineage>
        <taxon>Eukaryota</taxon>
        <taxon>Metazoa</taxon>
        <taxon>Echinodermata</taxon>
        <taxon>Eleutherozoa</taxon>
        <taxon>Echinozoa</taxon>
        <taxon>Holothuroidea</taxon>
        <taxon>Aspidochirotacea</taxon>
        <taxon>Aspidochirotida</taxon>
        <taxon>Holothuriidae</taxon>
        <taxon>Holothuria</taxon>
    </lineage>
</organism>
<keyword evidence="2" id="KW-1185">Reference proteome</keyword>
<gene>
    <name evidence="1" type="ORF">HOLleu_38511</name>
</gene>
<proteinExistence type="predicted"/>
<accession>A0A9Q0YEN5</accession>